<dbReference type="EMBL" id="CAADEZ010000054">
    <property type="protein sequence ID" value="VFJ47995.1"/>
    <property type="molecule type" value="Genomic_DNA"/>
</dbReference>
<reference evidence="7" key="1">
    <citation type="submission" date="2019-02" db="EMBL/GenBank/DDBJ databases">
        <authorList>
            <person name="Gruber-Vodicka R. H."/>
            <person name="Seah K. B. B."/>
        </authorList>
    </citation>
    <scope>NUCLEOTIDE SEQUENCE</scope>
    <source>
        <strain evidence="6">BECK_BZ163</strain>
        <strain evidence="8">BECK_BZ164</strain>
        <strain evidence="7">BECK_BZ165</strain>
    </source>
</reference>
<evidence type="ECO:0000256" key="1">
    <source>
        <dbReference type="ARBA" id="ARBA00004141"/>
    </source>
</evidence>
<feature type="transmembrane region" description="Helical" evidence="5">
    <location>
        <begin position="62"/>
        <end position="80"/>
    </location>
</feature>
<dbReference type="InterPro" id="IPR035906">
    <property type="entry name" value="MetI-like_sf"/>
</dbReference>
<proteinExistence type="predicted"/>
<comment type="subcellular location">
    <subcellularLocation>
        <location evidence="1">Membrane</location>
        <topology evidence="1">Multi-pass membrane protein</topology>
    </subcellularLocation>
</comment>
<evidence type="ECO:0000313" key="6">
    <source>
        <dbReference type="EMBL" id="VFJ47995.1"/>
    </source>
</evidence>
<evidence type="ECO:0000256" key="3">
    <source>
        <dbReference type="ARBA" id="ARBA00022989"/>
    </source>
</evidence>
<dbReference type="EMBL" id="CAADFA010000082">
    <property type="protein sequence ID" value="VFJ50246.1"/>
    <property type="molecule type" value="Genomic_DNA"/>
</dbReference>
<evidence type="ECO:0000256" key="2">
    <source>
        <dbReference type="ARBA" id="ARBA00022692"/>
    </source>
</evidence>
<dbReference type="GO" id="GO:0016020">
    <property type="term" value="C:membrane"/>
    <property type="evidence" value="ECO:0007669"/>
    <property type="project" value="UniProtKB-SubCell"/>
</dbReference>
<evidence type="ECO:0000313" key="7">
    <source>
        <dbReference type="EMBL" id="VFJ50246.1"/>
    </source>
</evidence>
<evidence type="ECO:0000313" key="8">
    <source>
        <dbReference type="EMBL" id="VFK08525.1"/>
    </source>
</evidence>
<keyword evidence="3 5" id="KW-1133">Transmembrane helix</keyword>
<dbReference type="EMBL" id="CAADFL010000073">
    <property type="protein sequence ID" value="VFK08525.1"/>
    <property type="molecule type" value="Genomic_DNA"/>
</dbReference>
<dbReference type="AlphaFoldDB" id="A0A450SCR4"/>
<evidence type="ECO:0008006" key="9">
    <source>
        <dbReference type="Google" id="ProtNLM"/>
    </source>
</evidence>
<keyword evidence="2 5" id="KW-0812">Transmembrane</keyword>
<keyword evidence="4 5" id="KW-0472">Membrane</keyword>
<organism evidence="7">
    <name type="scientific">Candidatus Kentrum sp. FM</name>
    <dbReference type="NCBI Taxonomy" id="2126340"/>
    <lineage>
        <taxon>Bacteria</taxon>
        <taxon>Pseudomonadati</taxon>
        <taxon>Pseudomonadota</taxon>
        <taxon>Gammaproteobacteria</taxon>
        <taxon>Candidatus Kentrum</taxon>
    </lineage>
</organism>
<sequence>MVLYVARRAVPQDHILAAKDLGASWYRIQYAIVIRLYRKCSGRLFRSTGCGSPRWVSNNDYLSMRPGIIVALILPFIVFLEDVTVTDPIGGSQVYTATAMILNFVKIDDWGSAAVGVFLLLVTITVISAVGAMILRKA</sequence>
<gene>
    <name evidence="6" type="ORF">BECKFM1743A_GA0114220_100547</name>
    <name evidence="8" type="ORF">BECKFM1743B_GA0114221_100737</name>
    <name evidence="7" type="ORF">BECKFM1743C_GA0114222_100827</name>
</gene>
<evidence type="ECO:0000256" key="5">
    <source>
        <dbReference type="SAM" id="Phobius"/>
    </source>
</evidence>
<feature type="transmembrane region" description="Helical" evidence="5">
    <location>
        <begin position="110"/>
        <end position="135"/>
    </location>
</feature>
<name>A0A450SCR4_9GAMM</name>
<accession>A0A450SCR4</accession>
<evidence type="ECO:0000256" key="4">
    <source>
        <dbReference type="ARBA" id="ARBA00023136"/>
    </source>
</evidence>
<protein>
    <recommendedName>
        <fullName evidence="9">Spermidine/putrescine transport system permease protein</fullName>
    </recommendedName>
</protein>
<dbReference type="Gene3D" id="1.10.3720.10">
    <property type="entry name" value="MetI-like"/>
    <property type="match status" value="1"/>
</dbReference>
<dbReference type="SUPFAM" id="SSF161098">
    <property type="entry name" value="MetI-like"/>
    <property type="match status" value="1"/>
</dbReference>